<sequence length="864" mass="94139">MALFSAIGAAIFGAGTFLAAATATLLKLAVGVTLNLIAASRAGKQSQPSFAVNGQLQGGGDVPRSIPFGFHATAGSLVWANTWGKDGDTKNAHLTQVICLADLPIKGLAGFWVNKQKVTIDYSRPHEDGRGYPVTEYRSDGTDTLWIKFYDGTQTATDSFLATTASNANRNYGGSRVGYGCAYAVVTALVSKNMFSGFPSFVFEIDGARWYDVSRDSTAGGDGPQRWTDPSTWGGDGDNLPAVQLYNLFRGIRYNGAWLYGFQGVTGFRLPAANWVQQINKCRVIDTNGIQRYRSGAECPVEAQMTSAIEAMLTACQGSISENGGSYEIFLGEPDDPEYGINDDTIITTETQQFTPFFGLADMVTGMSGTYPSPGDGWSTKTAPPVIRPDLDERAGGRRLMANVPFDFVPYPEQVQRLLKSGLLDGLRQRRHTFTLPPGFLSRSKPGRTLVWTSPRNGYVNKLFKIDGVQILENCNVLIDCTECDPDDYDWQSSDYRPQIDGTLGPMRPLPTPMYDFGAEPSAIFDEQGTPRRPAILLKWKGNVAGVDYVEYQLELAADLSLVDNGYFLNVALNEDKIAPFSMLPATPYRVRARYGSYEGSVPFQWSEWFAILTPDIRIGGKDLYPFNVGDFNESLQQIWREEAENVRYIRDEVTRVNTILADSMADTSVQMQGIREAVSVQFGESRADYQRLVLVEASERKAQVTSIEQLTAQLQNNVAEVTTLAQATATDVSALSQSVTQVSARVNGISADGYFRVFTEANQGGSLARIALSVSATAGGDPVQAAIFIEAIGGGKSRVIVDANEFYVSSANNRNTPLAYINGELTLAVINVGTAFFDTLQSRNGALILRGYGSFGDIRVFTI</sequence>
<dbReference type="AlphaFoldDB" id="A0A7Y3T797"/>
<reference evidence="1 2" key="1">
    <citation type="submission" date="2018-11" db="EMBL/GenBank/DDBJ databases">
        <title>Genome sequencing and analysis.</title>
        <authorList>
            <person name="Huang Y.-T."/>
        </authorList>
    </citation>
    <scope>NUCLEOTIDE SEQUENCE [LARGE SCALE GENOMIC DNA]</scope>
    <source>
        <strain evidence="1 2">SHIN</strain>
    </source>
</reference>
<evidence type="ECO:0000313" key="2">
    <source>
        <dbReference type="Proteomes" id="UP000526233"/>
    </source>
</evidence>
<proteinExistence type="predicted"/>
<evidence type="ECO:0000313" key="1">
    <source>
        <dbReference type="EMBL" id="NNV20522.1"/>
    </source>
</evidence>
<protein>
    <submittedName>
        <fullName evidence="1">Phage tail protein</fullName>
    </submittedName>
</protein>
<accession>A0A7Y3T797</accession>
<dbReference type="EMBL" id="PKQI01000002">
    <property type="protein sequence ID" value="NNV20522.1"/>
    <property type="molecule type" value="Genomic_DNA"/>
</dbReference>
<dbReference type="RefSeq" id="WP_171379841.1">
    <property type="nucleotide sequence ID" value="NZ_PKQI01000002.1"/>
</dbReference>
<dbReference type="Proteomes" id="UP000526233">
    <property type="component" value="Unassembled WGS sequence"/>
</dbReference>
<name>A0A7Y3T797_9HYPH</name>
<organism evidence="1 2">
    <name type="scientific">Brucella pseudogrignonensis</name>
    <dbReference type="NCBI Taxonomy" id="419475"/>
    <lineage>
        <taxon>Bacteria</taxon>
        <taxon>Pseudomonadati</taxon>
        <taxon>Pseudomonadota</taxon>
        <taxon>Alphaproteobacteria</taxon>
        <taxon>Hyphomicrobiales</taxon>
        <taxon>Brucellaceae</taxon>
        <taxon>Brucella/Ochrobactrum group</taxon>
        <taxon>Brucella</taxon>
    </lineage>
</organism>
<comment type="caution">
    <text evidence="1">The sequence shown here is derived from an EMBL/GenBank/DDBJ whole genome shotgun (WGS) entry which is preliminary data.</text>
</comment>
<gene>
    <name evidence="1" type="ORF">EHE22_08805</name>
</gene>